<dbReference type="GO" id="GO:0000978">
    <property type="term" value="F:RNA polymerase II cis-regulatory region sequence-specific DNA binding"/>
    <property type="evidence" value="ECO:0007669"/>
    <property type="project" value="TreeGrafter"/>
</dbReference>
<proteinExistence type="inferred from homology"/>
<feature type="compositionally biased region" description="Polar residues" evidence="7">
    <location>
        <begin position="73"/>
        <end position="85"/>
    </location>
</feature>
<feature type="compositionally biased region" description="Basic and acidic residues" evidence="7">
    <location>
        <begin position="128"/>
        <end position="143"/>
    </location>
</feature>
<evidence type="ECO:0000313" key="8">
    <source>
        <dbReference type="EMBL" id="CAD9232201.1"/>
    </source>
</evidence>
<evidence type="ECO:0000256" key="2">
    <source>
        <dbReference type="ARBA" id="ARBA00010410"/>
    </source>
</evidence>
<dbReference type="AlphaFoldDB" id="A0A7S1TCY1"/>
<evidence type="ECO:0000256" key="6">
    <source>
        <dbReference type="ARBA" id="ARBA00023242"/>
    </source>
</evidence>
<dbReference type="GO" id="GO:0019185">
    <property type="term" value="C:snRNA-activating protein complex"/>
    <property type="evidence" value="ECO:0007669"/>
    <property type="project" value="TreeGrafter"/>
</dbReference>
<keyword evidence="6" id="KW-0539">Nucleus</keyword>
<feature type="compositionally biased region" description="Basic and acidic residues" evidence="7">
    <location>
        <begin position="91"/>
        <end position="111"/>
    </location>
</feature>
<evidence type="ECO:0008006" key="9">
    <source>
        <dbReference type="Google" id="ProtNLM"/>
    </source>
</evidence>
<evidence type="ECO:0000256" key="3">
    <source>
        <dbReference type="ARBA" id="ARBA00023015"/>
    </source>
</evidence>
<dbReference type="Pfam" id="PF12251">
    <property type="entry name" value="SNAPC3"/>
    <property type="match status" value="1"/>
</dbReference>
<evidence type="ECO:0000256" key="7">
    <source>
        <dbReference type="SAM" id="MobiDB-lite"/>
    </source>
</evidence>
<dbReference type="GO" id="GO:0042795">
    <property type="term" value="P:snRNA transcription by RNA polymerase II"/>
    <property type="evidence" value="ECO:0007669"/>
    <property type="project" value="TreeGrafter"/>
</dbReference>
<dbReference type="GO" id="GO:0001006">
    <property type="term" value="F:RNA polymerase III type 3 promoter sequence-specific DNA binding"/>
    <property type="evidence" value="ECO:0007669"/>
    <property type="project" value="TreeGrafter"/>
</dbReference>
<keyword evidence="5" id="KW-0804">Transcription</keyword>
<dbReference type="InterPro" id="IPR022042">
    <property type="entry name" value="snRNA-activating_su3"/>
</dbReference>
<dbReference type="GO" id="GO:0001046">
    <property type="term" value="F:core promoter sequence-specific DNA binding"/>
    <property type="evidence" value="ECO:0007669"/>
    <property type="project" value="TreeGrafter"/>
</dbReference>
<reference evidence="8" key="1">
    <citation type="submission" date="2021-01" db="EMBL/GenBank/DDBJ databases">
        <authorList>
            <person name="Corre E."/>
            <person name="Pelletier E."/>
            <person name="Niang G."/>
            <person name="Scheremetjew M."/>
            <person name="Finn R."/>
            <person name="Kale V."/>
            <person name="Holt S."/>
            <person name="Cochrane G."/>
            <person name="Meng A."/>
            <person name="Brown T."/>
            <person name="Cohen L."/>
        </authorList>
    </citation>
    <scope>NUCLEOTIDE SEQUENCE</scope>
    <source>
        <strain evidence="8">SAG 36.94</strain>
    </source>
</reference>
<evidence type="ECO:0000256" key="4">
    <source>
        <dbReference type="ARBA" id="ARBA00023125"/>
    </source>
</evidence>
<protein>
    <recommendedName>
        <fullName evidence="9">snRNA-activating protein complex subunit 3</fullName>
    </recommendedName>
</protein>
<dbReference type="PANTHER" id="PTHR13421">
    <property type="entry name" value="SNRNA-ACTIVATING PROTEIN COMPLEX SUBUNIT 3"/>
    <property type="match status" value="1"/>
</dbReference>
<dbReference type="EMBL" id="HBGH01007814">
    <property type="protein sequence ID" value="CAD9232201.1"/>
    <property type="molecule type" value="Transcribed_RNA"/>
</dbReference>
<comment type="subcellular location">
    <subcellularLocation>
        <location evidence="1">Nucleus</location>
    </subcellularLocation>
</comment>
<feature type="region of interest" description="Disordered" evidence="7">
    <location>
        <begin position="59"/>
        <end position="143"/>
    </location>
</feature>
<dbReference type="GO" id="GO:0005634">
    <property type="term" value="C:nucleus"/>
    <property type="evidence" value="ECO:0007669"/>
    <property type="project" value="UniProtKB-SubCell"/>
</dbReference>
<keyword evidence="3" id="KW-0805">Transcription regulation</keyword>
<gene>
    <name evidence="8" type="ORF">CCAE0312_LOCUS4282</name>
</gene>
<dbReference type="PANTHER" id="PTHR13421:SF16">
    <property type="entry name" value="SNRNA-ACTIVATING PROTEIN COMPLEX SUBUNIT 3"/>
    <property type="match status" value="1"/>
</dbReference>
<evidence type="ECO:0000256" key="5">
    <source>
        <dbReference type="ARBA" id="ARBA00023163"/>
    </source>
</evidence>
<dbReference type="GO" id="GO:0042796">
    <property type="term" value="P:snRNA transcription by RNA polymerase III"/>
    <property type="evidence" value="ECO:0007669"/>
    <property type="project" value="TreeGrafter"/>
</dbReference>
<accession>A0A7S1TCY1</accession>
<name>A0A7S1TCY1_9RHOD</name>
<comment type="similarity">
    <text evidence="2">Belongs to the SNAPC3/SRD2 family.</text>
</comment>
<sequence length="417" mass="47502">MGVNTRPRKELLREALRHVGSHSVLHSVLLAREQRGGELLNEEDWEGFRQDCRDDGQREDFFSRSLDNDTESDASPQGESIQTMNPGGDCGSRREDVLPRGQDHNADRHTFPEGVNVQRDTPGNGFESLREDVLPRGQDGDTERIAFPESKSVRRVVGPGSDCGSRREGAELSGSDLCIDEHCSRETELGPQACVVEVAMYRTDRKDRNQVILVLSSQCLTDLRDAIECQSDDFRNDVEGETATGRGSGMFFIEGVLYDDLRDESNIRYSTKILEFLKVELDRDGPSIRSPSLPTVQRMESTKMSDLRRVRLGSAQLYLHAGDCEHLLVIQDVRGLSMRLGDPLRARLYPYTSWRARKRRRHCAACQRRLAERVCFGDVQALDHPTFFCEDCFVQFHYRPNGTLRYADFQVFPYHHE</sequence>
<keyword evidence="4" id="KW-0238">DNA-binding</keyword>
<dbReference type="GO" id="GO:0003681">
    <property type="term" value="F:bent DNA binding"/>
    <property type="evidence" value="ECO:0007669"/>
    <property type="project" value="TreeGrafter"/>
</dbReference>
<organism evidence="8">
    <name type="scientific">Compsopogon caeruleus</name>
    <dbReference type="NCBI Taxonomy" id="31354"/>
    <lineage>
        <taxon>Eukaryota</taxon>
        <taxon>Rhodophyta</taxon>
        <taxon>Compsopogonophyceae</taxon>
        <taxon>Compsopogonales</taxon>
        <taxon>Compsopogonaceae</taxon>
        <taxon>Compsopogon</taxon>
    </lineage>
</organism>
<evidence type="ECO:0000256" key="1">
    <source>
        <dbReference type="ARBA" id="ARBA00004123"/>
    </source>
</evidence>